<dbReference type="Proteomes" id="UP000198916">
    <property type="component" value="Unassembled WGS sequence"/>
</dbReference>
<keyword evidence="1" id="KW-1133">Transmembrane helix</keyword>
<reference evidence="3" key="1">
    <citation type="submission" date="2016-10" db="EMBL/GenBank/DDBJ databases">
        <authorList>
            <person name="Varghese N."/>
            <person name="Submissions S."/>
        </authorList>
    </citation>
    <scope>NUCLEOTIDE SEQUENCE [LARGE SCALE GENOMIC DNA]</scope>
    <source>
        <strain evidence="3">Jip14</strain>
    </source>
</reference>
<evidence type="ECO:0000313" key="2">
    <source>
        <dbReference type="EMBL" id="SEL33011.1"/>
    </source>
</evidence>
<evidence type="ECO:0000313" key="3">
    <source>
        <dbReference type="Proteomes" id="UP000198916"/>
    </source>
</evidence>
<keyword evidence="1" id="KW-0812">Transmembrane</keyword>
<dbReference type="OrthoDB" id="981249at2"/>
<dbReference type="AlphaFoldDB" id="A0A1H7PB64"/>
<keyword evidence="3" id="KW-1185">Reference proteome</keyword>
<sequence>MVKNAYKQQPLSDEQQAELQETVEEKADATRTFFQSLFSSDRFSSSAFVGYIPFIAFVGLLAILYIANRHYAERTVREIDRLGKEVKEMNWDYKSLSADLMKLTTQTEIAKRTDSLGLKERTEPPKKIVVVKPKK</sequence>
<dbReference type="STRING" id="332977.SAMN05421740_104291"/>
<name>A0A1H7PB64_9SPHI</name>
<organism evidence="2 3">
    <name type="scientific">Parapedobacter koreensis</name>
    <dbReference type="NCBI Taxonomy" id="332977"/>
    <lineage>
        <taxon>Bacteria</taxon>
        <taxon>Pseudomonadati</taxon>
        <taxon>Bacteroidota</taxon>
        <taxon>Sphingobacteriia</taxon>
        <taxon>Sphingobacteriales</taxon>
        <taxon>Sphingobacteriaceae</taxon>
        <taxon>Parapedobacter</taxon>
    </lineage>
</organism>
<keyword evidence="1" id="KW-0472">Membrane</keyword>
<dbReference type="InterPro" id="IPR045755">
    <property type="entry name" value="FtsL-like"/>
</dbReference>
<accession>A0A1H7PB64</accession>
<evidence type="ECO:0008006" key="4">
    <source>
        <dbReference type="Google" id="ProtNLM"/>
    </source>
</evidence>
<dbReference type="RefSeq" id="WP_090605868.1">
    <property type="nucleotide sequence ID" value="NZ_FNZR01000004.1"/>
</dbReference>
<gene>
    <name evidence="2" type="ORF">SAMN05421740_104291</name>
</gene>
<feature type="transmembrane region" description="Helical" evidence="1">
    <location>
        <begin position="48"/>
        <end position="67"/>
    </location>
</feature>
<proteinExistence type="predicted"/>
<dbReference type="Pfam" id="PF19579">
    <property type="entry name" value="FtsL_2"/>
    <property type="match status" value="1"/>
</dbReference>
<protein>
    <recommendedName>
        <fullName evidence="4">Cell division protein FtsL</fullName>
    </recommendedName>
</protein>
<dbReference type="EMBL" id="FNZR01000004">
    <property type="protein sequence ID" value="SEL33011.1"/>
    <property type="molecule type" value="Genomic_DNA"/>
</dbReference>
<evidence type="ECO:0000256" key="1">
    <source>
        <dbReference type="SAM" id="Phobius"/>
    </source>
</evidence>